<dbReference type="EMBL" id="BGZK01000408">
    <property type="protein sequence ID" value="GBP41930.1"/>
    <property type="molecule type" value="Genomic_DNA"/>
</dbReference>
<evidence type="ECO:0000256" key="4">
    <source>
        <dbReference type="ARBA" id="ARBA00022741"/>
    </source>
</evidence>
<protein>
    <recommendedName>
        <fullName evidence="14">Multidrug resistance-associated protein lethal(2)03659</fullName>
    </recommendedName>
</protein>
<reference evidence="12 13" key="1">
    <citation type="journal article" date="2019" name="Commun. Biol.">
        <title>The bagworm genome reveals a unique fibroin gene that provides high tensile strength.</title>
        <authorList>
            <person name="Kono N."/>
            <person name="Nakamura H."/>
            <person name="Ohtoshi R."/>
            <person name="Tomita M."/>
            <person name="Numata K."/>
            <person name="Arakawa K."/>
        </authorList>
    </citation>
    <scope>NUCLEOTIDE SEQUENCE [LARGE SCALE GENOMIC DNA]</scope>
</reference>
<dbReference type="InterPro" id="IPR003439">
    <property type="entry name" value="ABC_transporter-like_ATP-bd"/>
</dbReference>
<evidence type="ECO:0000256" key="7">
    <source>
        <dbReference type="ARBA" id="ARBA00023136"/>
    </source>
</evidence>
<feature type="domain" description="ABC transmembrane type-1" evidence="11">
    <location>
        <begin position="109"/>
        <end position="419"/>
    </location>
</feature>
<dbReference type="Pfam" id="PF00664">
    <property type="entry name" value="ABC_membrane"/>
    <property type="match status" value="2"/>
</dbReference>
<keyword evidence="5" id="KW-0067">ATP-binding</keyword>
<evidence type="ECO:0000256" key="3">
    <source>
        <dbReference type="ARBA" id="ARBA00022692"/>
    </source>
</evidence>
<feature type="region of interest" description="Disordered" evidence="8">
    <location>
        <begin position="1"/>
        <end position="26"/>
    </location>
</feature>
<evidence type="ECO:0000256" key="5">
    <source>
        <dbReference type="ARBA" id="ARBA00022840"/>
    </source>
</evidence>
<dbReference type="Pfam" id="PF00005">
    <property type="entry name" value="ABC_tran"/>
    <property type="match status" value="2"/>
</dbReference>
<dbReference type="PROSITE" id="PS50893">
    <property type="entry name" value="ABC_TRANSPORTER_2"/>
    <property type="match status" value="2"/>
</dbReference>
<feature type="transmembrane region" description="Helical" evidence="9">
    <location>
        <begin position="101"/>
        <end position="119"/>
    </location>
</feature>
<evidence type="ECO:0000313" key="13">
    <source>
        <dbReference type="Proteomes" id="UP000299102"/>
    </source>
</evidence>
<dbReference type="SUPFAM" id="SSF90123">
    <property type="entry name" value="ABC transporter transmembrane region"/>
    <property type="match status" value="2"/>
</dbReference>
<evidence type="ECO:0000256" key="1">
    <source>
        <dbReference type="ARBA" id="ARBA00004141"/>
    </source>
</evidence>
<accession>A0A4C1VTV1</accession>
<keyword evidence="13" id="KW-1185">Reference proteome</keyword>
<dbReference type="GO" id="GO:0140359">
    <property type="term" value="F:ABC-type transporter activity"/>
    <property type="evidence" value="ECO:0007669"/>
    <property type="project" value="InterPro"/>
</dbReference>
<organism evidence="12 13">
    <name type="scientific">Eumeta variegata</name>
    <name type="common">Bagworm moth</name>
    <name type="synonym">Eumeta japonica</name>
    <dbReference type="NCBI Taxonomy" id="151549"/>
    <lineage>
        <taxon>Eukaryota</taxon>
        <taxon>Metazoa</taxon>
        <taxon>Ecdysozoa</taxon>
        <taxon>Arthropoda</taxon>
        <taxon>Hexapoda</taxon>
        <taxon>Insecta</taxon>
        <taxon>Pterygota</taxon>
        <taxon>Neoptera</taxon>
        <taxon>Endopterygota</taxon>
        <taxon>Lepidoptera</taxon>
        <taxon>Glossata</taxon>
        <taxon>Ditrysia</taxon>
        <taxon>Tineoidea</taxon>
        <taxon>Psychidae</taxon>
        <taxon>Oiketicinae</taxon>
        <taxon>Eumeta</taxon>
    </lineage>
</organism>
<feature type="transmembrane region" description="Helical" evidence="9">
    <location>
        <begin position="926"/>
        <end position="952"/>
    </location>
</feature>
<dbReference type="PROSITE" id="PS00211">
    <property type="entry name" value="ABC_TRANSPORTER_1"/>
    <property type="match status" value="2"/>
</dbReference>
<dbReference type="InterPro" id="IPR027417">
    <property type="entry name" value="P-loop_NTPase"/>
</dbReference>
<dbReference type="FunFam" id="3.40.50.300:FF:000163">
    <property type="entry name" value="Multidrug resistance-associated protein member 4"/>
    <property type="match status" value="1"/>
</dbReference>
<dbReference type="GO" id="GO:0005524">
    <property type="term" value="F:ATP binding"/>
    <property type="evidence" value="ECO:0007669"/>
    <property type="project" value="UniProtKB-KW"/>
</dbReference>
<dbReference type="SMART" id="SM00382">
    <property type="entry name" value="AAA"/>
    <property type="match status" value="2"/>
</dbReference>
<evidence type="ECO:0000259" key="11">
    <source>
        <dbReference type="PROSITE" id="PS50929"/>
    </source>
</evidence>
<keyword evidence="3 9" id="KW-0812">Transmembrane</keyword>
<dbReference type="CDD" id="cd03250">
    <property type="entry name" value="ABCC_MRP_domain1"/>
    <property type="match status" value="1"/>
</dbReference>
<sequence>MASKENKEDRKEDQNEKQHEKTTRLKKKRPGFLSRMFFCWMLPVFYYGNRRDLNEDDLVPAKRIYDSKALGDKLERAWYEEEAKAKAAGRPPSFKKAAFRTFFWSYLPGGLMQFVYVAIRTATPLLFSELLTYWSTEETISRETATYYAVGMIAANWLSAYLNHHGNLYCQQFGMKLRIATSSLMFRKPYKRHDSASKAGSKLVLRNKTVAIHDAVCSAICFSTAPWVRLDIIPRRRVFGTKWIMRMDNGSLGETTAGKVVNLLSNDLNRFDMAFMFLHYVWIIPLQLAAVLYLGYRQEAGVSAFIGIAALIVIALPVQGGLGRVIARVRMRTAEKTDARIKVMSEVINGIQVIKMYAWEIPFQNVVSEKRQNELKEIRMATIVRTIFLGFTIFTERTALFLTILTIVLLGNTLSATVVRGYREKGESENIKLKSREEKNRTRGKGRGNESENRIKIKIDISTSAIHEFCTSQHNPHTSLGVVLYSRTDSFYKANRRVFVKERADFEQLNGSTRVPAILFGNVLTKSESVKAPVRPVSYQPKQSLTGVMNKGYTPTERNYVRSVSHQSDIVIEVQNVNSSWIGDPNFLALKNLSVRVRRGKLCAVIGAVGSGKSSLLQLLLRELAPASGTVTVNGSISYASQEAWLFPSTVRENILFGMPYDPAKYKKVCKACALEKDFKQFPYADQTLVGERGVSLSGGQRARINLARAVYRQADIYLLDDPLSAVDANVGRQLFEGCINGYLRHATRVLVTHQIHFLKAADYIVVLNEGRVENMGTFDELITSGKEFAMMLSSLQEGKDKDTESIASGGSGKIKRLPSMNRSISTMSEKVQEEEFEAQTIAPEERQSGNLKWSVIASYFKAGGNAIFSIAPILLIITTAVAAGSVDYWVSFWTNHIAYVEEETGVPIDSGLDVQVGPFTTAQYLIIHGCLVLACFSFTNIRVLPLAHLCVTASKNLHNKMFSTMLRGIMRFFDTSSSGRILNRFTKDMGAVDEILPRTILDVFQIYSTLTVILVLNAIALYWTLVPSFVLLLIFVLYVKVYLKTAQGVKRLEGTTKSPVFGMVTSSLSGIATIRSSGAEKRLITEFDNHQDLHTAAWNGFLGGGATFGFYLDTLCVIYLATIIFVFLYLDLDGIIAVGSVGLAITQSSTLTMMLQHGARMLVEFLAQLTSVERVLEYTRIETESNLFTGQVALPSNWPSEGKIVFNRVYMRYAPDEEPVLKDVSMLIEQGWKVGIVGRTGAGKSSLISAMFRFAYIDGVITIDGLDTSLISRQELRTKISIIPQEPVLFSATIRYNLDPFNIYTDDELWRALEQVELKSAIPSLDFKVTESGANFSVGQRQLMCLARAVLRSNKILIMDEATANVDPQECTVLTIAHRLNTIMDSDRVLVMDSGKVAEFDHPHVLLSDPNSHFSSMVRETGEKMARQLSEMAREAFFQSNLKETAR</sequence>
<feature type="transmembrane region" description="Helical" evidence="9">
    <location>
        <begin position="867"/>
        <end position="887"/>
    </location>
</feature>
<dbReference type="CDD" id="cd03244">
    <property type="entry name" value="ABCC_MRP_domain2"/>
    <property type="match status" value="1"/>
</dbReference>
<evidence type="ECO:0000256" key="9">
    <source>
        <dbReference type="SAM" id="Phobius"/>
    </source>
</evidence>
<keyword evidence="4" id="KW-0547">Nucleotide-binding</keyword>
<feature type="compositionally biased region" description="Basic and acidic residues" evidence="8">
    <location>
        <begin position="1"/>
        <end position="23"/>
    </location>
</feature>
<keyword evidence="7 9" id="KW-0472">Membrane</keyword>
<dbReference type="CDD" id="cd18579">
    <property type="entry name" value="ABC_6TM_ABCC_D1"/>
    <property type="match status" value="1"/>
</dbReference>
<dbReference type="PANTHER" id="PTHR24223:SF415">
    <property type="entry name" value="FI20190P1"/>
    <property type="match status" value="1"/>
</dbReference>
<evidence type="ECO:0000259" key="10">
    <source>
        <dbReference type="PROSITE" id="PS50893"/>
    </source>
</evidence>
<dbReference type="Gene3D" id="3.40.50.300">
    <property type="entry name" value="P-loop containing nucleotide triphosphate hydrolases"/>
    <property type="match status" value="2"/>
</dbReference>
<dbReference type="Proteomes" id="UP000299102">
    <property type="component" value="Unassembled WGS sequence"/>
</dbReference>
<feature type="domain" description="ABC transmembrane type-1" evidence="11">
    <location>
        <begin position="874"/>
        <end position="1168"/>
    </location>
</feature>
<feature type="region of interest" description="Disordered" evidence="8">
    <location>
        <begin position="429"/>
        <end position="453"/>
    </location>
</feature>
<keyword evidence="2" id="KW-0813">Transport</keyword>
<feature type="domain" description="ABC transporter" evidence="10">
    <location>
        <begin position="572"/>
        <end position="795"/>
    </location>
</feature>
<evidence type="ECO:0008006" key="14">
    <source>
        <dbReference type="Google" id="ProtNLM"/>
    </source>
</evidence>
<dbReference type="PANTHER" id="PTHR24223">
    <property type="entry name" value="ATP-BINDING CASSETTE SUB-FAMILY C"/>
    <property type="match status" value="1"/>
</dbReference>
<dbReference type="GO" id="GO:0016020">
    <property type="term" value="C:membrane"/>
    <property type="evidence" value="ECO:0007669"/>
    <property type="project" value="UniProtKB-SubCell"/>
</dbReference>
<feature type="domain" description="ABC transporter" evidence="10">
    <location>
        <begin position="1205"/>
        <end position="1420"/>
    </location>
</feature>
<feature type="transmembrane region" description="Helical" evidence="9">
    <location>
        <begin position="277"/>
        <end position="296"/>
    </location>
</feature>
<feature type="transmembrane region" description="Helical" evidence="9">
    <location>
        <begin position="378"/>
        <end position="394"/>
    </location>
</feature>
<proteinExistence type="predicted"/>
<feature type="transmembrane region" description="Helical" evidence="9">
    <location>
        <begin position="302"/>
        <end position="322"/>
    </location>
</feature>
<feature type="transmembrane region" description="Helical" evidence="9">
    <location>
        <begin position="1109"/>
        <end position="1130"/>
    </location>
</feature>
<dbReference type="SUPFAM" id="SSF52540">
    <property type="entry name" value="P-loop containing nucleoside triphosphate hydrolases"/>
    <property type="match status" value="2"/>
</dbReference>
<dbReference type="InterPro" id="IPR050173">
    <property type="entry name" value="ABC_transporter_C-like"/>
</dbReference>
<comment type="caution">
    <text evidence="12">The sequence shown here is derived from an EMBL/GenBank/DDBJ whole genome shotgun (WGS) entry which is preliminary data.</text>
</comment>
<evidence type="ECO:0000256" key="8">
    <source>
        <dbReference type="SAM" id="MobiDB-lite"/>
    </source>
</evidence>
<dbReference type="InterPro" id="IPR044746">
    <property type="entry name" value="ABCC_6TM_D1"/>
</dbReference>
<keyword evidence="6 9" id="KW-1133">Transmembrane helix</keyword>
<dbReference type="GO" id="GO:0016887">
    <property type="term" value="F:ATP hydrolysis activity"/>
    <property type="evidence" value="ECO:0007669"/>
    <property type="project" value="InterPro"/>
</dbReference>
<dbReference type="PROSITE" id="PS50929">
    <property type="entry name" value="ABC_TM1F"/>
    <property type="match status" value="2"/>
</dbReference>
<dbReference type="FunFam" id="1.20.1560.10:FF:000014">
    <property type="entry name" value="Multidrug resistance-associated protein member 4"/>
    <property type="match status" value="1"/>
</dbReference>
<dbReference type="OrthoDB" id="6500128at2759"/>
<feature type="transmembrane region" description="Helical" evidence="9">
    <location>
        <begin position="1136"/>
        <end position="1156"/>
    </location>
</feature>
<comment type="subcellular location">
    <subcellularLocation>
        <location evidence="1">Membrane</location>
        <topology evidence="1">Multi-pass membrane protein</topology>
    </subcellularLocation>
</comment>
<dbReference type="InterPro" id="IPR036640">
    <property type="entry name" value="ABC1_TM_sf"/>
</dbReference>
<dbReference type="FunFam" id="3.40.50.300:FF:000482">
    <property type="entry name" value="Multidrug resistance-associated protein member 4"/>
    <property type="match status" value="1"/>
</dbReference>
<dbReference type="STRING" id="151549.A0A4C1VTV1"/>
<gene>
    <name evidence="12" type="ORF">EVAR_31693_1</name>
</gene>
<dbReference type="InterPro" id="IPR011527">
    <property type="entry name" value="ABC1_TM_dom"/>
</dbReference>
<dbReference type="Gene3D" id="1.20.1560.10">
    <property type="entry name" value="ABC transporter type 1, transmembrane domain"/>
    <property type="match status" value="2"/>
</dbReference>
<dbReference type="InterPro" id="IPR003593">
    <property type="entry name" value="AAA+_ATPase"/>
</dbReference>
<name>A0A4C1VTV1_EUMVA</name>
<evidence type="ECO:0000313" key="12">
    <source>
        <dbReference type="EMBL" id="GBP41930.1"/>
    </source>
</evidence>
<evidence type="ECO:0000256" key="6">
    <source>
        <dbReference type="ARBA" id="ARBA00022989"/>
    </source>
</evidence>
<feature type="transmembrane region" description="Helical" evidence="9">
    <location>
        <begin position="32"/>
        <end position="48"/>
    </location>
</feature>
<dbReference type="InterPro" id="IPR017871">
    <property type="entry name" value="ABC_transporter-like_CS"/>
</dbReference>
<evidence type="ECO:0000256" key="2">
    <source>
        <dbReference type="ARBA" id="ARBA00022448"/>
    </source>
</evidence>
<feature type="transmembrane region" description="Helical" evidence="9">
    <location>
        <begin position="400"/>
        <end position="422"/>
    </location>
</feature>